<evidence type="ECO:0000256" key="1">
    <source>
        <dbReference type="SAM" id="Phobius"/>
    </source>
</evidence>
<feature type="transmembrane region" description="Helical" evidence="1">
    <location>
        <begin position="54"/>
        <end position="72"/>
    </location>
</feature>
<keyword evidence="1" id="KW-1133">Transmembrane helix</keyword>
<evidence type="ECO:0000313" key="3">
    <source>
        <dbReference type="Proteomes" id="UP000076563"/>
    </source>
</evidence>
<feature type="transmembrane region" description="Helical" evidence="1">
    <location>
        <begin position="30"/>
        <end position="47"/>
    </location>
</feature>
<keyword evidence="1" id="KW-0472">Membrane</keyword>
<sequence length="73" mass="8485">MKINYLLYFFFLFLMAKIFQKWPIGGSWDIFWIVLSAGIFLMIAEKLKITERKIPPLAFGIIGAAIFCLYVFG</sequence>
<evidence type="ECO:0000313" key="2">
    <source>
        <dbReference type="EMBL" id="KZE78189.1"/>
    </source>
</evidence>
<dbReference type="AlphaFoldDB" id="A0A161S1W0"/>
<keyword evidence="1" id="KW-0812">Transmembrane</keyword>
<dbReference type="RefSeq" id="WP_063183126.1">
    <property type="nucleotide sequence ID" value="NZ_LQRA01000057.1"/>
</dbReference>
<comment type="caution">
    <text evidence="2">The sequence shown here is derived from an EMBL/GenBank/DDBJ whole genome shotgun (WGS) entry which is preliminary data.</text>
</comment>
<protein>
    <submittedName>
        <fullName evidence="2">Uncharacterized protein</fullName>
    </submittedName>
</protein>
<keyword evidence="3" id="KW-1185">Reference proteome</keyword>
<gene>
    <name evidence="2" type="ORF">AV654_19635</name>
</gene>
<dbReference type="Proteomes" id="UP000076563">
    <property type="component" value="Unassembled WGS sequence"/>
</dbReference>
<accession>A0A161S1W0</accession>
<proteinExistence type="predicted"/>
<organism evidence="2 3">
    <name type="scientific">Paenibacillus elgii</name>
    <dbReference type="NCBI Taxonomy" id="189691"/>
    <lineage>
        <taxon>Bacteria</taxon>
        <taxon>Bacillati</taxon>
        <taxon>Bacillota</taxon>
        <taxon>Bacilli</taxon>
        <taxon>Bacillales</taxon>
        <taxon>Paenibacillaceae</taxon>
        <taxon>Paenibacillus</taxon>
    </lineage>
</organism>
<dbReference type="OrthoDB" id="9987667at2"/>
<name>A0A161S1W0_9BACL</name>
<reference evidence="3" key="1">
    <citation type="submission" date="2016-01" db="EMBL/GenBank/DDBJ databases">
        <title>Draft genome of Chromobacterium sp. F49.</title>
        <authorList>
            <person name="Hong K.W."/>
        </authorList>
    </citation>
    <scope>NUCLEOTIDE SEQUENCE [LARGE SCALE GENOMIC DNA]</scope>
    <source>
        <strain evidence="3">M63</strain>
    </source>
</reference>
<dbReference type="EMBL" id="LQRA01000057">
    <property type="protein sequence ID" value="KZE78189.1"/>
    <property type="molecule type" value="Genomic_DNA"/>
</dbReference>